<dbReference type="EMBL" id="JN654439">
    <property type="protein sequence ID" value="AEZ50334.1"/>
    <property type="molecule type" value="Genomic_DNA"/>
</dbReference>
<dbReference type="SMR" id="J9PV02"/>
<dbReference type="RefSeq" id="YP_006907714.1">
    <property type="nucleotide sequence ID" value="NC_018857.1"/>
</dbReference>
<protein>
    <submittedName>
        <fullName evidence="1">Uncharacterized protein</fullName>
    </submittedName>
</protein>
<dbReference type="KEGG" id="vg:13828118"/>
<accession>J9PV02</accession>
<keyword evidence="2" id="KW-1185">Reference proteome</keyword>
<evidence type="ECO:0000313" key="2">
    <source>
        <dbReference type="Proteomes" id="UP000006287"/>
    </source>
</evidence>
<dbReference type="GeneID" id="13828118"/>
<proteinExistence type="predicted"/>
<name>J9PV02_9CAUD</name>
<evidence type="ECO:0000313" key="1">
    <source>
        <dbReference type="EMBL" id="AEZ50334.1"/>
    </source>
</evidence>
<organism evidence="1 2">
    <name type="scientific">Bacillus phage BPS13</name>
    <dbReference type="NCBI Taxonomy" id="1136731"/>
    <lineage>
        <taxon>Viruses</taxon>
        <taxon>Duplodnaviria</taxon>
        <taxon>Heunggongvirae</taxon>
        <taxon>Uroviricota</taxon>
        <taxon>Caudoviricetes</taxon>
        <taxon>Herelleviridae</taxon>
        <taxon>Bastillevirinae</taxon>
        <taxon>Wphvirus</taxon>
        <taxon>Wphvirus BPS13</taxon>
    </lineage>
</organism>
<gene>
    <name evidence="1" type="ORF">BPS13_0155</name>
</gene>
<sequence length="44" mass="5175">MTDEYKAYLTLEQVKEVLNKFEYGTVTQYDAISLIKSIVNEEEK</sequence>
<dbReference type="Proteomes" id="UP000006287">
    <property type="component" value="Segment"/>
</dbReference>
<reference evidence="1 2" key="1">
    <citation type="journal article" date="2012" name="FEMS Microbiol. Lett.">
        <title>Characterization of an endolysin, LysBPS13, from a Bacillus cereus bacteriophage.</title>
        <authorList>
            <person name="Park J."/>
            <person name="Yun J."/>
            <person name="Lim J.A."/>
            <person name="Kang D.H."/>
            <person name="Ryu S."/>
        </authorList>
    </citation>
    <scope>NUCLEOTIDE SEQUENCE [LARGE SCALE GENOMIC DNA]</scope>
</reference>